<evidence type="ECO:0000313" key="2">
    <source>
        <dbReference type="EMBL" id="TCO14793.1"/>
    </source>
</evidence>
<reference evidence="2 3" key="1">
    <citation type="submission" date="2019-03" db="EMBL/GenBank/DDBJ databases">
        <title>Genomic Encyclopedia of Type Strains, Phase IV (KMG-IV): sequencing the most valuable type-strain genomes for metagenomic binning, comparative biology and taxonomic classification.</title>
        <authorList>
            <person name="Goeker M."/>
        </authorList>
    </citation>
    <scope>NUCLEOTIDE SEQUENCE [LARGE SCALE GENOMIC DNA]</scope>
    <source>
        <strain evidence="2 3">DSM 22958</strain>
    </source>
</reference>
<dbReference type="RefSeq" id="WP_132004548.1">
    <property type="nucleotide sequence ID" value="NZ_JBHUNN010000002.1"/>
</dbReference>
<accession>A0A4R2GVU9</accession>
<evidence type="ECO:0000256" key="1">
    <source>
        <dbReference type="SAM" id="Phobius"/>
    </source>
</evidence>
<sequence>MAKQTYLAWLAKPPILDRELINSYFANEALLDAARDPTNRNSSNAYVLPRGSLSNVVTRLWQRGSGRDLRQELLWFSLSTGVGGSGAISLAAYIWGVDEAEAARRLAAYFYLRNGELAFQRLDEGVANE</sequence>
<feature type="transmembrane region" description="Helical" evidence="1">
    <location>
        <begin position="73"/>
        <end position="95"/>
    </location>
</feature>
<proteinExistence type="predicted"/>
<dbReference type="Proteomes" id="UP000294881">
    <property type="component" value="Unassembled WGS sequence"/>
</dbReference>
<keyword evidence="3" id="KW-1185">Reference proteome</keyword>
<organism evidence="2 3">
    <name type="scientific">Camelimonas lactis</name>
    <dbReference type="NCBI Taxonomy" id="659006"/>
    <lineage>
        <taxon>Bacteria</taxon>
        <taxon>Pseudomonadati</taxon>
        <taxon>Pseudomonadota</taxon>
        <taxon>Alphaproteobacteria</taxon>
        <taxon>Hyphomicrobiales</taxon>
        <taxon>Chelatococcaceae</taxon>
        <taxon>Camelimonas</taxon>
    </lineage>
</organism>
<keyword evidence="1" id="KW-0472">Membrane</keyword>
<dbReference type="AlphaFoldDB" id="A0A4R2GVU9"/>
<name>A0A4R2GVU9_9HYPH</name>
<keyword evidence="1" id="KW-0812">Transmembrane</keyword>
<evidence type="ECO:0000313" key="3">
    <source>
        <dbReference type="Proteomes" id="UP000294881"/>
    </source>
</evidence>
<comment type="caution">
    <text evidence="2">The sequence shown here is derived from an EMBL/GenBank/DDBJ whole genome shotgun (WGS) entry which is preliminary data.</text>
</comment>
<keyword evidence="1" id="KW-1133">Transmembrane helix</keyword>
<protein>
    <submittedName>
        <fullName evidence="2">Uncharacterized protein</fullName>
    </submittedName>
</protein>
<dbReference type="EMBL" id="SLWL01000003">
    <property type="protein sequence ID" value="TCO14793.1"/>
    <property type="molecule type" value="Genomic_DNA"/>
</dbReference>
<gene>
    <name evidence="2" type="ORF">EV666_103303</name>
</gene>